<reference evidence="2" key="1">
    <citation type="submission" date="2016-08" db="EMBL/GenBank/DDBJ databases">
        <authorList>
            <person name="Merda D."/>
            <person name="Briand M."/>
            <person name="Taghouti G."/>
            <person name="Carrere S."/>
            <person name="Gouzy J."/>
            <person name="Portier P."/>
            <person name="Jacques M.-A."/>
            <person name="Fischer-Le Saux M."/>
        </authorList>
    </citation>
    <scope>NUCLEOTIDE SEQUENCE [LARGE SCALE GENOMIC DNA]</scope>
    <source>
        <strain evidence="2">CFBP1156</strain>
    </source>
</reference>
<comment type="caution">
    <text evidence="1">The sequence shown here is derived from an EMBL/GenBank/DDBJ whole genome shotgun (WGS) entry which is preliminary data.</text>
</comment>
<keyword evidence="2" id="KW-1185">Reference proteome</keyword>
<protein>
    <submittedName>
        <fullName evidence="1">Uncharacterized protein</fullName>
    </submittedName>
</protein>
<dbReference type="Proteomes" id="UP000238261">
    <property type="component" value="Unassembled WGS sequence"/>
</dbReference>
<dbReference type="RefSeq" id="WP_104558997.1">
    <property type="nucleotide sequence ID" value="NZ_CP043476.1"/>
</dbReference>
<organism evidence="1 2">
    <name type="scientific">Xanthomonas hyacinthi</name>
    <dbReference type="NCBI Taxonomy" id="56455"/>
    <lineage>
        <taxon>Bacteria</taxon>
        <taxon>Pseudomonadati</taxon>
        <taxon>Pseudomonadota</taxon>
        <taxon>Gammaproteobacteria</taxon>
        <taxon>Lysobacterales</taxon>
        <taxon>Lysobacteraceae</taxon>
        <taxon>Xanthomonas</taxon>
    </lineage>
</organism>
<accession>A0A2S7EPT2</accession>
<dbReference type="OrthoDB" id="5998662at2"/>
<dbReference type="EMBL" id="MDEG01000034">
    <property type="protein sequence ID" value="PPU94823.1"/>
    <property type="molecule type" value="Genomic_DNA"/>
</dbReference>
<evidence type="ECO:0000313" key="2">
    <source>
        <dbReference type="Proteomes" id="UP000238261"/>
    </source>
</evidence>
<dbReference type="InterPro" id="IPR030976">
    <property type="entry name" value="Mod_pep_NH_fam"/>
</dbReference>
<sequence length="114" mass="12642">MHSEMKFSQTKDARKSLNQLSDVQASKLLSLLAEDDGFRAKFEEDPITALSLIGVYPEKGSSNFCMTVKSLASKDELNASKAHLYSYLTSSSVFQNPHYFESGQVSKKLLKASN</sequence>
<name>A0A2S7EPT2_9XANT</name>
<evidence type="ECO:0000313" key="1">
    <source>
        <dbReference type="EMBL" id="PPU94823.1"/>
    </source>
</evidence>
<dbReference type="NCBIfam" id="TIGR04509">
    <property type="entry name" value="mod_pep_NH_fam"/>
    <property type="match status" value="1"/>
</dbReference>
<dbReference type="AlphaFoldDB" id="A0A2S7EPT2"/>
<gene>
    <name evidence="1" type="ORF">XhyaCFBP1156_19845</name>
</gene>
<proteinExistence type="predicted"/>